<dbReference type="AlphaFoldDB" id="A0A5C6AVB9"/>
<accession>A0A5C6AVB9</accession>
<protein>
    <submittedName>
        <fullName evidence="1">Uncharacterized protein</fullName>
    </submittedName>
</protein>
<comment type="caution">
    <text evidence="1">The sequence shown here is derived from an EMBL/GenBank/DDBJ whole genome shotgun (WGS) entry which is preliminary data.</text>
</comment>
<sequence>MYCQFCGCLSRQTDEFRVEGVRRVFLGLYESTDGDAACDFPLPDPIGKPCVRVCTRDERVVADDQKWSCVSNL</sequence>
<dbReference type="Proteomes" id="UP000316213">
    <property type="component" value="Unassembled WGS sequence"/>
</dbReference>
<gene>
    <name evidence="1" type="ORF">Pla100_03120</name>
</gene>
<evidence type="ECO:0000313" key="2">
    <source>
        <dbReference type="Proteomes" id="UP000316213"/>
    </source>
</evidence>
<keyword evidence="2" id="KW-1185">Reference proteome</keyword>
<evidence type="ECO:0000313" key="1">
    <source>
        <dbReference type="EMBL" id="TWU03391.1"/>
    </source>
</evidence>
<name>A0A5C6AVB9_9BACT</name>
<dbReference type="EMBL" id="SJPM01000001">
    <property type="protein sequence ID" value="TWU03391.1"/>
    <property type="molecule type" value="Genomic_DNA"/>
</dbReference>
<proteinExistence type="predicted"/>
<organism evidence="1 2">
    <name type="scientific">Neorhodopirellula pilleata</name>
    <dbReference type="NCBI Taxonomy" id="2714738"/>
    <lineage>
        <taxon>Bacteria</taxon>
        <taxon>Pseudomonadati</taxon>
        <taxon>Planctomycetota</taxon>
        <taxon>Planctomycetia</taxon>
        <taxon>Pirellulales</taxon>
        <taxon>Pirellulaceae</taxon>
        <taxon>Neorhodopirellula</taxon>
    </lineage>
</organism>
<reference evidence="1 2" key="1">
    <citation type="submission" date="2019-02" db="EMBL/GenBank/DDBJ databases">
        <title>Deep-cultivation of Planctomycetes and their phenomic and genomic characterization uncovers novel biology.</title>
        <authorList>
            <person name="Wiegand S."/>
            <person name="Jogler M."/>
            <person name="Boedeker C."/>
            <person name="Pinto D."/>
            <person name="Vollmers J."/>
            <person name="Rivas-Marin E."/>
            <person name="Kohn T."/>
            <person name="Peeters S.H."/>
            <person name="Heuer A."/>
            <person name="Rast P."/>
            <person name="Oberbeckmann S."/>
            <person name="Bunk B."/>
            <person name="Jeske O."/>
            <person name="Meyerdierks A."/>
            <person name="Storesund J.E."/>
            <person name="Kallscheuer N."/>
            <person name="Luecker S."/>
            <person name="Lage O.M."/>
            <person name="Pohl T."/>
            <person name="Merkel B.J."/>
            <person name="Hornburger P."/>
            <person name="Mueller R.-W."/>
            <person name="Bruemmer F."/>
            <person name="Labrenz M."/>
            <person name="Spormann A.M."/>
            <person name="Op Den Camp H."/>
            <person name="Overmann J."/>
            <person name="Amann R."/>
            <person name="Jetten M.S.M."/>
            <person name="Mascher T."/>
            <person name="Medema M.H."/>
            <person name="Devos D.P."/>
            <person name="Kaster A.-K."/>
            <person name="Ovreas L."/>
            <person name="Rohde M."/>
            <person name="Galperin M.Y."/>
            <person name="Jogler C."/>
        </authorList>
    </citation>
    <scope>NUCLEOTIDE SEQUENCE [LARGE SCALE GENOMIC DNA]</scope>
    <source>
        <strain evidence="1 2">Pla100</strain>
    </source>
</reference>